<dbReference type="AlphaFoldDB" id="A0A7J6E6M3"/>
<protein>
    <submittedName>
        <fullName evidence="1">Uncharacterized protein</fullName>
    </submittedName>
</protein>
<proteinExistence type="predicted"/>
<evidence type="ECO:0000313" key="2">
    <source>
        <dbReference type="Proteomes" id="UP000525078"/>
    </source>
</evidence>
<name>A0A7J6E6M3_CANSA</name>
<dbReference type="EMBL" id="JAATIP010000286">
    <property type="protein sequence ID" value="KAF4353992.1"/>
    <property type="molecule type" value="Genomic_DNA"/>
</dbReference>
<comment type="caution">
    <text evidence="1">The sequence shown here is derived from an EMBL/GenBank/DDBJ whole genome shotgun (WGS) entry which is preliminary data.</text>
</comment>
<sequence>FDSDSGGAFYLGREEEIVNFLSNSS</sequence>
<accession>A0A7J6E6M3</accession>
<organism evidence="1 2">
    <name type="scientific">Cannabis sativa</name>
    <name type="common">Hemp</name>
    <name type="synonym">Marijuana</name>
    <dbReference type="NCBI Taxonomy" id="3483"/>
    <lineage>
        <taxon>Eukaryota</taxon>
        <taxon>Viridiplantae</taxon>
        <taxon>Streptophyta</taxon>
        <taxon>Embryophyta</taxon>
        <taxon>Tracheophyta</taxon>
        <taxon>Spermatophyta</taxon>
        <taxon>Magnoliopsida</taxon>
        <taxon>eudicotyledons</taxon>
        <taxon>Gunneridae</taxon>
        <taxon>Pentapetalae</taxon>
        <taxon>rosids</taxon>
        <taxon>fabids</taxon>
        <taxon>Rosales</taxon>
        <taxon>Cannabaceae</taxon>
        <taxon>Cannabis</taxon>
    </lineage>
</organism>
<feature type="non-terminal residue" evidence="1">
    <location>
        <position position="1"/>
    </location>
</feature>
<gene>
    <name evidence="1" type="ORF">F8388_011160</name>
</gene>
<dbReference type="Proteomes" id="UP000525078">
    <property type="component" value="Unassembled WGS sequence"/>
</dbReference>
<evidence type="ECO:0000313" key="1">
    <source>
        <dbReference type="EMBL" id="KAF4353992.1"/>
    </source>
</evidence>
<reference evidence="1 2" key="1">
    <citation type="journal article" date="2020" name="bioRxiv">
        <title>Sequence and annotation of 42 cannabis genomes reveals extensive copy number variation in cannabinoid synthesis and pathogen resistance genes.</title>
        <authorList>
            <person name="Mckernan K.J."/>
            <person name="Helbert Y."/>
            <person name="Kane L.T."/>
            <person name="Ebling H."/>
            <person name="Zhang L."/>
            <person name="Liu B."/>
            <person name="Eaton Z."/>
            <person name="Mclaughlin S."/>
            <person name="Kingan S."/>
            <person name="Baybayan P."/>
            <person name="Concepcion G."/>
            <person name="Jordan M."/>
            <person name="Riva A."/>
            <person name="Barbazuk W."/>
            <person name="Harkins T."/>
        </authorList>
    </citation>
    <scope>NUCLEOTIDE SEQUENCE [LARGE SCALE GENOMIC DNA]</scope>
    <source>
        <strain evidence="2">cv. Jamaican Lion 4</strain>
        <tissue evidence="1">Leaf</tissue>
    </source>
</reference>